<organism evidence="1 2">
    <name type="scientific">Rhodococcus wratislaviensis</name>
    <name type="common">Tsukamurella wratislaviensis</name>
    <dbReference type="NCBI Taxonomy" id="44752"/>
    <lineage>
        <taxon>Bacteria</taxon>
        <taxon>Bacillati</taxon>
        <taxon>Actinomycetota</taxon>
        <taxon>Actinomycetes</taxon>
        <taxon>Mycobacteriales</taxon>
        <taxon>Nocardiaceae</taxon>
        <taxon>Rhodococcus</taxon>
    </lineage>
</organism>
<dbReference type="Proteomes" id="UP000287519">
    <property type="component" value="Unassembled WGS sequence"/>
</dbReference>
<dbReference type="EMBL" id="BHYM01000111">
    <property type="protein sequence ID" value="GCE44843.1"/>
    <property type="molecule type" value="Genomic_DNA"/>
</dbReference>
<accession>A0A402CMU9</accession>
<name>A0A402CMU9_RHOWR</name>
<comment type="caution">
    <text evidence="1">The sequence shown here is derived from an EMBL/GenBank/DDBJ whole genome shotgun (WGS) entry which is preliminary data.</text>
</comment>
<proteinExistence type="predicted"/>
<reference evidence="1 2" key="1">
    <citation type="submission" date="2018-11" db="EMBL/GenBank/DDBJ databases">
        <title>Microbial catabolism of amino acid.</title>
        <authorList>
            <person name="Hibi M."/>
            <person name="Ogawa J."/>
        </authorList>
    </citation>
    <scope>NUCLEOTIDE SEQUENCE [LARGE SCALE GENOMIC DNA]</scope>
    <source>
        <strain evidence="1 2">C31-06</strain>
    </source>
</reference>
<evidence type="ECO:0008006" key="3">
    <source>
        <dbReference type="Google" id="ProtNLM"/>
    </source>
</evidence>
<sequence>MMNSFDSAIVEFACEWLPYGTPPPEELLTQFGMTSTRYEQQLSRILDDYPSHIPLDTRRKLWLRLAERQAGLTRATASPV</sequence>
<evidence type="ECO:0000313" key="1">
    <source>
        <dbReference type="EMBL" id="GCE44843.1"/>
    </source>
</evidence>
<protein>
    <recommendedName>
        <fullName evidence="3">DUF3263 domain-containing protein</fullName>
    </recommendedName>
</protein>
<dbReference type="Pfam" id="PF11662">
    <property type="entry name" value="DUF3263"/>
    <property type="match status" value="1"/>
</dbReference>
<gene>
    <name evidence="1" type="ORF">Rhow_000469</name>
</gene>
<dbReference type="AlphaFoldDB" id="A0A402CMU9"/>
<evidence type="ECO:0000313" key="2">
    <source>
        <dbReference type="Proteomes" id="UP000287519"/>
    </source>
</evidence>
<keyword evidence="2" id="KW-1185">Reference proteome</keyword>
<dbReference type="InterPro" id="IPR021678">
    <property type="entry name" value="DUF3263"/>
</dbReference>